<evidence type="ECO:0000256" key="1">
    <source>
        <dbReference type="ARBA" id="ARBA00011073"/>
    </source>
</evidence>
<dbReference type="InterPro" id="IPR008979">
    <property type="entry name" value="Galactose-bd-like_sf"/>
</dbReference>
<name>A0ABP6YSB7_9ACTN</name>
<protein>
    <recommendedName>
        <fullName evidence="2">Peptidase S8/S53 domain-containing protein</fullName>
    </recommendedName>
</protein>
<reference evidence="4" key="1">
    <citation type="journal article" date="2019" name="Int. J. Syst. Evol. Microbiol.">
        <title>The Global Catalogue of Microorganisms (GCM) 10K type strain sequencing project: providing services to taxonomists for standard genome sequencing and annotation.</title>
        <authorList>
            <consortium name="The Broad Institute Genomics Platform"/>
            <consortium name="The Broad Institute Genome Sequencing Center for Infectious Disease"/>
            <person name="Wu L."/>
            <person name="Ma J."/>
        </authorList>
    </citation>
    <scope>NUCLEOTIDE SEQUENCE [LARGE SCALE GENOMIC DNA]</scope>
    <source>
        <strain evidence="4">JCM 17326</strain>
    </source>
</reference>
<dbReference type="RefSeq" id="WP_345570609.1">
    <property type="nucleotide sequence ID" value="NZ_BAABDQ010000023.1"/>
</dbReference>
<feature type="domain" description="Peptidase S8/S53" evidence="2">
    <location>
        <begin position="249"/>
        <end position="505"/>
    </location>
</feature>
<accession>A0ABP6YSB7</accession>
<proteinExistence type="inferred from homology"/>
<dbReference type="CDD" id="cd04842">
    <property type="entry name" value="Peptidases_S8_Kp43_protease"/>
    <property type="match status" value="1"/>
</dbReference>
<dbReference type="Gene3D" id="2.60.120.380">
    <property type="match status" value="1"/>
</dbReference>
<dbReference type="Pfam" id="PF00082">
    <property type="entry name" value="Peptidase_S8"/>
    <property type="match status" value="1"/>
</dbReference>
<keyword evidence="4" id="KW-1185">Reference proteome</keyword>
<comment type="caution">
    <text evidence="3">The sequence shown here is derived from an EMBL/GenBank/DDBJ whole genome shotgun (WGS) entry which is preliminary data.</text>
</comment>
<dbReference type="InterPro" id="IPR051048">
    <property type="entry name" value="Peptidase_S8/S53_subtilisin"/>
</dbReference>
<gene>
    <name evidence="3" type="ORF">GCM10022419_082160</name>
</gene>
<comment type="similarity">
    <text evidence="1">Belongs to the peptidase S8 family.</text>
</comment>
<dbReference type="EMBL" id="BAABDQ010000023">
    <property type="protein sequence ID" value="GAA3587474.1"/>
    <property type="molecule type" value="Genomic_DNA"/>
</dbReference>
<dbReference type="InterPro" id="IPR000209">
    <property type="entry name" value="Peptidase_S8/S53_dom"/>
</dbReference>
<dbReference type="InterPro" id="IPR034058">
    <property type="entry name" value="TagA/B/C/D_pept_dom"/>
</dbReference>
<organism evidence="3 4">
    <name type="scientific">Nonomuraea rosea</name>
    <dbReference type="NCBI Taxonomy" id="638574"/>
    <lineage>
        <taxon>Bacteria</taxon>
        <taxon>Bacillati</taxon>
        <taxon>Actinomycetota</taxon>
        <taxon>Actinomycetes</taxon>
        <taxon>Streptosporangiales</taxon>
        <taxon>Streptosporangiaceae</taxon>
        <taxon>Nonomuraea</taxon>
    </lineage>
</organism>
<dbReference type="Proteomes" id="UP001500630">
    <property type="component" value="Unassembled WGS sequence"/>
</dbReference>
<sequence length="653" mass="70148">MRSERQDFRLLVGPEPFDPTQVEPAALAGPQATVVQFAALLSGPDIVRLKAAYGLRLDRFVPNLAYLERLDAATADRVRADFLVRAVAPLPQAAKLSPDIPATGPLDLVAVLFDDSDADAVTVALTTIGAHDVATVDGRAFGGRLRLRLTLADAAKLAQVAALDDVTWLEPVPTIVDADVPSAQTTQSGDPARGTVWDRRLHGEDQVIQVIERGTLDLNHCFFADVAPNRPGPGHRKIRELFNPRGATPRDHFMKVAGIAAGNELGNSGNHQGRGGAWAAKIVGNDAGLILAPPDKTSPDPIRRPRSLQELLEEGRGAGATVHNISWSTNIRYDVAARDLDAFCLAREEQVVVVSGENTGVNPKNASPSVAFNALCVAAAKAFPDQMSRGSGVDGPSFDGRRKPELMAVGCGIRTSVLPPTPSTGLYCDTEVQTRCSTSFATPNVSAAAALVRQYFNQGFYPKGRPVEGNRNPSPSGALIRAVLLNATVDMSGHPGYPTDTEGWGLIQLDRTLSFENGTRSMVAIDIPRRAGLRLAETRTYRFNVHDAREPLKITFVWVNRPPSEGQTTPTVQTIRFEVEDPAGNLYAGNDFDVPSGFSRQRKTSPPVPPDITNNVQMVALPSPVIGTWMIRLRPFTNLETQGYALVISGGVI</sequence>
<evidence type="ECO:0000313" key="3">
    <source>
        <dbReference type="EMBL" id="GAA3587474.1"/>
    </source>
</evidence>
<evidence type="ECO:0000259" key="2">
    <source>
        <dbReference type="Pfam" id="PF00082"/>
    </source>
</evidence>
<dbReference type="SUPFAM" id="SSF52743">
    <property type="entry name" value="Subtilisin-like"/>
    <property type="match status" value="1"/>
</dbReference>
<dbReference type="InterPro" id="IPR036852">
    <property type="entry name" value="Peptidase_S8/S53_dom_sf"/>
</dbReference>
<evidence type="ECO:0000313" key="4">
    <source>
        <dbReference type="Proteomes" id="UP001500630"/>
    </source>
</evidence>
<dbReference type="PANTHER" id="PTHR43399:SF4">
    <property type="entry name" value="CELL WALL-ASSOCIATED PROTEASE"/>
    <property type="match status" value="1"/>
</dbReference>
<dbReference type="SUPFAM" id="SSF49785">
    <property type="entry name" value="Galactose-binding domain-like"/>
    <property type="match status" value="1"/>
</dbReference>
<dbReference type="PANTHER" id="PTHR43399">
    <property type="entry name" value="SUBTILISIN-RELATED"/>
    <property type="match status" value="1"/>
</dbReference>
<dbReference type="Gene3D" id="3.40.50.200">
    <property type="entry name" value="Peptidase S8/S53 domain"/>
    <property type="match status" value="1"/>
</dbReference>